<keyword evidence="2" id="KW-0547">Nucleotide-binding</keyword>
<organism evidence="4 5">
    <name type="scientific">Ceratodon purpureus</name>
    <name type="common">Fire moss</name>
    <name type="synonym">Dicranum purpureum</name>
    <dbReference type="NCBI Taxonomy" id="3225"/>
    <lineage>
        <taxon>Eukaryota</taxon>
        <taxon>Viridiplantae</taxon>
        <taxon>Streptophyta</taxon>
        <taxon>Embryophyta</taxon>
        <taxon>Bryophyta</taxon>
        <taxon>Bryophytina</taxon>
        <taxon>Bryopsida</taxon>
        <taxon>Dicranidae</taxon>
        <taxon>Pseudoditrichales</taxon>
        <taxon>Ditrichaceae</taxon>
        <taxon>Ceratodon</taxon>
    </lineage>
</organism>
<dbReference type="GO" id="GO:0008017">
    <property type="term" value="F:microtubule binding"/>
    <property type="evidence" value="ECO:0007669"/>
    <property type="project" value="InterPro"/>
</dbReference>
<dbReference type="PROSITE" id="PS50067">
    <property type="entry name" value="KINESIN_MOTOR_2"/>
    <property type="match status" value="1"/>
</dbReference>
<feature type="binding site" evidence="2">
    <location>
        <begin position="149"/>
        <end position="156"/>
    </location>
    <ligand>
        <name>ATP</name>
        <dbReference type="ChEBI" id="CHEBI:30616"/>
    </ligand>
</feature>
<dbReference type="InterPro" id="IPR036961">
    <property type="entry name" value="Kinesin_motor_dom_sf"/>
</dbReference>
<dbReference type="InterPro" id="IPR027640">
    <property type="entry name" value="Kinesin-like_fam"/>
</dbReference>
<keyword evidence="1 2" id="KW-0505">Motor protein</keyword>
<reference evidence="4" key="1">
    <citation type="submission" date="2020-06" db="EMBL/GenBank/DDBJ databases">
        <title>WGS assembly of Ceratodon purpureus strain R40.</title>
        <authorList>
            <person name="Carey S.B."/>
            <person name="Jenkins J."/>
            <person name="Shu S."/>
            <person name="Lovell J.T."/>
            <person name="Sreedasyam A."/>
            <person name="Maumus F."/>
            <person name="Tiley G.P."/>
            <person name="Fernandez-Pozo N."/>
            <person name="Barry K."/>
            <person name="Chen C."/>
            <person name="Wang M."/>
            <person name="Lipzen A."/>
            <person name="Daum C."/>
            <person name="Saski C.A."/>
            <person name="Payton A.C."/>
            <person name="Mcbreen J.C."/>
            <person name="Conrad R.E."/>
            <person name="Kollar L.M."/>
            <person name="Olsson S."/>
            <person name="Huttunen S."/>
            <person name="Landis J.B."/>
            <person name="Wickett N.J."/>
            <person name="Johnson M.G."/>
            <person name="Rensing S.A."/>
            <person name="Grimwood J."/>
            <person name="Schmutz J."/>
            <person name="Mcdaniel S.F."/>
        </authorList>
    </citation>
    <scope>NUCLEOTIDE SEQUENCE</scope>
    <source>
        <strain evidence="4">R40</strain>
    </source>
</reference>
<comment type="similarity">
    <text evidence="2">Belongs to the TRAFAC class myosin-kinesin ATPase superfamily. Kinesin family.</text>
</comment>
<sequence>MRSSSKELQGLKQVAAKIEQGAAELEQGAVPELEQGALKLEAKSCGARARSSASEGDRVAIAMSNVSVCVRFRPINGREALIASGAACIRRFDDACVLFKDEKDQEECSFTFDRIFYEESVQADVFDFVALPIVRDAMNAINGTVLAYGQTGAGKTHSMEGPSMQTIDSDLKGILPRVTQCIFDFIEQADETIEFLIKLSMVEIYMEKIRDLLDGKKDNLQVKEDKLQGIFVAGVTEKYVESEKEMLQILETGVANRAVGQTLMNSESSRSHCVFLLTIQQTSIEDRRYFRDIIQQRRFQIIADVFSSEWTK</sequence>
<name>A0A8T0IXQ8_CERPU</name>
<evidence type="ECO:0000259" key="3">
    <source>
        <dbReference type="PROSITE" id="PS50067"/>
    </source>
</evidence>
<feature type="domain" description="Kinesin motor" evidence="3">
    <location>
        <begin position="65"/>
        <end position="312"/>
    </location>
</feature>
<evidence type="ECO:0000313" key="4">
    <source>
        <dbReference type="EMBL" id="KAG0587163.1"/>
    </source>
</evidence>
<dbReference type="InterPro" id="IPR001752">
    <property type="entry name" value="Kinesin_motor_dom"/>
</dbReference>
<dbReference type="SUPFAM" id="SSF52540">
    <property type="entry name" value="P-loop containing nucleoside triphosphate hydrolases"/>
    <property type="match status" value="1"/>
</dbReference>
<dbReference type="Pfam" id="PF00225">
    <property type="entry name" value="Kinesin"/>
    <property type="match status" value="1"/>
</dbReference>
<gene>
    <name evidence="4" type="ORF">KC19_2G144700</name>
</gene>
<dbReference type="PRINTS" id="PR00380">
    <property type="entry name" value="KINESINHEAVY"/>
</dbReference>
<dbReference type="GO" id="GO:0007018">
    <property type="term" value="P:microtubule-based movement"/>
    <property type="evidence" value="ECO:0007669"/>
    <property type="project" value="InterPro"/>
</dbReference>
<dbReference type="GO" id="GO:0005524">
    <property type="term" value="F:ATP binding"/>
    <property type="evidence" value="ECO:0007669"/>
    <property type="project" value="UniProtKB-UniRule"/>
</dbReference>
<dbReference type="Proteomes" id="UP000822688">
    <property type="component" value="Chromosome 2"/>
</dbReference>
<protein>
    <recommendedName>
        <fullName evidence="3">Kinesin motor domain-containing protein</fullName>
    </recommendedName>
</protein>
<dbReference type="AlphaFoldDB" id="A0A8T0IXQ8"/>
<evidence type="ECO:0000256" key="1">
    <source>
        <dbReference type="ARBA" id="ARBA00023175"/>
    </source>
</evidence>
<proteinExistence type="inferred from homology"/>
<comment type="caution">
    <text evidence="4">The sequence shown here is derived from an EMBL/GenBank/DDBJ whole genome shotgun (WGS) entry which is preliminary data.</text>
</comment>
<dbReference type="SMART" id="SM00129">
    <property type="entry name" value="KISc"/>
    <property type="match status" value="1"/>
</dbReference>
<keyword evidence="5" id="KW-1185">Reference proteome</keyword>
<evidence type="ECO:0000256" key="2">
    <source>
        <dbReference type="PROSITE-ProRule" id="PRU00283"/>
    </source>
</evidence>
<dbReference type="PANTHER" id="PTHR47968">
    <property type="entry name" value="CENTROMERE PROTEIN E"/>
    <property type="match status" value="1"/>
</dbReference>
<dbReference type="EMBL" id="CM026422">
    <property type="protein sequence ID" value="KAG0587163.1"/>
    <property type="molecule type" value="Genomic_DNA"/>
</dbReference>
<dbReference type="InterPro" id="IPR027417">
    <property type="entry name" value="P-loop_NTPase"/>
</dbReference>
<dbReference type="Gene3D" id="3.40.850.10">
    <property type="entry name" value="Kinesin motor domain"/>
    <property type="match status" value="1"/>
</dbReference>
<evidence type="ECO:0000313" key="5">
    <source>
        <dbReference type="Proteomes" id="UP000822688"/>
    </source>
</evidence>
<dbReference type="PANTHER" id="PTHR47968:SF17">
    <property type="entry name" value="KINESIN-LIKE PROTEIN"/>
    <property type="match status" value="1"/>
</dbReference>
<dbReference type="GO" id="GO:0003777">
    <property type="term" value="F:microtubule motor activity"/>
    <property type="evidence" value="ECO:0007669"/>
    <property type="project" value="InterPro"/>
</dbReference>
<accession>A0A8T0IXQ8</accession>
<keyword evidence="2" id="KW-0067">ATP-binding</keyword>